<dbReference type="AlphaFoldDB" id="D3BMD4"/>
<dbReference type="Proteomes" id="UP000001396">
    <property type="component" value="Unassembled WGS sequence"/>
</dbReference>
<dbReference type="GeneID" id="31367814"/>
<reference evidence="2 3" key="1">
    <citation type="journal article" date="2011" name="Genome Res.">
        <title>Phylogeny-wide analysis of social amoeba genomes highlights ancient origins for complex intercellular communication.</title>
        <authorList>
            <person name="Heidel A.J."/>
            <person name="Lawal H.M."/>
            <person name="Felder M."/>
            <person name="Schilde C."/>
            <person name="Helps N.R."/>
            <person name="Tunggal B."/>
            <person name="Rivero F."/>
            <person name="John U."/>
            <person name="Schleicher M."/>
            <person name="Eichinger L."/>
            <person name="Platzer M."/>
            <person name="Noegel A.A."/>
            <person name="Schaap P."/>
            <person name="Gloeckner G."/>
        </authorList>
    </citation>
    <scope>NUCLEOTIDE SEQUENCE [LARGE SCALE GENOMIC DNA]</scope>
    <source>
        <strain evidence="3">ATCC 26659 / Pp 5 / PN500</strain>
    </source>
</reference>
<accession>D3BMD4</accession>
<protein>
    <submittedName>
        <fullName evidence="2">Uncharacterized protein</fullName>
    </submittedName>
</protein>
<gene>
    <name evidence="2" type="ORF">PPL_12347</name>
</gene>
<evidence type="ECO:0000313" key="3">
    <source>
        <dbReference type="Proteomes" id="UP000001396"/>
    </source>
</evidence>
<proteinExistence type="predicted"/>
<evidence type="ECO:0000313" key="2">
    <source>
        <dbReference type="EMBL" id="EFA77735.1"/>
    </source>
</evidence>
<dbReference type="InParanoid" id="D3BMD4"/>
<name>D3BMD4_HETP5</name>
<dbReference type="RefSeq" id="XP_020429863.1">
    <property type="nucleotide sequence ID" value="XM_020583082.1"/>
</dbReference>
<comment type="caution">
    <text evidence="2">The sequence shown here is derived from an EMBL/GenBank/DDBJ whole genome shotgun (WGS) entry which is preliminary data.</text>
</comment>
<organism evidence="2 3">
    <name type="scientific">Heterostelium pallidum (strain ATCC 26659 / Pp 5 / PN500)</name>
    <name type="common">Cellular slime mold</name>
    <name type="synonym">Polysphondylium pallidum</name>
    <dbReference type="NCBI Taxonomy" id="670386"/>
    <lineage>
        <taxon>Eukaryota</taxon>
        <taxon>Amoebozoa</taxon>
        <taxon>Evosea</taxon>
        <taxon>Eumycetozoa</taxon>
        <taxon>Dictyostelia</taxon>
        <taxon>Acytosteliales</taxon>
        <taxon>Acytosteliaceae</taxon>
        <taxon>Heterostelium</taxon>
    </lineage>
</organism>
<sequence length="457" mass="52537">MLSIKYQCYRNIVRGVLLSNRSTTIPTLSAVSSNFSLSKTETTITLSSSIQSQSYSTTNIKQHSQHRQQQQQQQNNYQKNKVKSTTVSPLSSSSSSTTTTTTNTNTLQDDINIIKINLKNDPHGSGYKSSMSKILTKHTYNTLAIEAYLALDQEKLALEAFSRIDHSSLTNFYTPFLSILNFYIAKGQHFDSIAFFFEHIANFDAIIRKDVDYALSWLQEIKDNQFVPNFAPIQKLAELMAELNHEQGLEDLAVYVGNVEAKRGLGTRLIVYNEQSSNALLQKFTKMIEKNSANKSLLTNHMIRHYLQIDQYERALYWYAKRVVEYQIAANHHTVYNFIIYHRRNNHINLIEYWERIRTGNGIDRSVETKIVEEDTTRAQSNHVQSAILFATAARWTGWSRRTETLSIAPIYIFSKLLEQYYHWIVTVVQQPSGNRFGQPNAQVYELVANLSLKIDD</sequence>
<feature type="region of interest" description="Disordered" evidence="1">
    <location>
        <begin position="55"/>
        <end position="103"/>
    </location>
</feature>
<dbReference type="EMBL" id="ADBJ01000042">
    <property type="protein sequence ID" value="EFA77735.1"/>
    <property type="molecule type" value="Genomic_DNA"/>
</dbReference>
<evidence type="ECO:0000256" key="1">
    <source>
        <dbReference type="SAM" id="MobiDB-lite"/>
    </source>
</evidence>
<keyword evidence="3" id="KW-1185">Reference proteome</keyword>